<dbReference type="SUPFAM" id="SSF56601">
    <property type="entry name" value="beta-lactamase/transpeptidase-like"/>
    <property type="match status" value="1"/>
</dbReference>
<organism evidence="4 5">
    <name type="scientific">Aspergillus calidoustus</name>
    <dbReference type="NCBI Taxonomy" id="454130"/>
    <lineage>
        <taxon>Eukaryota</taxon>
        <taxon>Fungi</taxon>
        <taxon>Dikarya</taxon>
        <taxon>Ascomycota</taxon>
        <taxon>Pezizomycotina</taxon>
        <taxon>Eurotiomycetes</taxon>
        <taxon>Eurotiomycetidae</taxon>
        <taxon>Eurotiales</taxon>
        <taxon>Aspergillaceae</taxon>
        <taxon>Aspergillus</taxon>
        <taxon>Aspergillus subgen. Nidulantes</taxon>
    </lineage>
</organism>
<protein>
    <submittedName>
        <fullName evidence="4">Uncharacterized protein</fullName>
    </submittedName>
</protein>
<evidence type="ECO:0000313" key="5">
    <source>
        <dbReference type="Proteomes" id="UP000054771"/>
    </source>
</evidence>
<feature type="domain" description="Beta-lactamase-related" evidence="2">
    <location>
        <begin position="109"/>
        <end position="446"/>
    </location>
</feature>
<dbReference type="PANTHER" id="PTHR22935:SF95">
    <property type="entry name" value="BETA-LACTAMASE-LIKE 1-RELATED"/>
    <property type="match status" value="1"/>
</dbReference>
<dbReference type="Pfam" id="PF00144">
    <property type="entry name" value="Beta-lactamase"/>
    <property type="match status" value="1"/>
</dbReference>
<dbReference type="OMA" id="WEIYRYV"/>
<keyword evidence="5" id="KW-1185">Reference proteome</keyword>
<dbReference type="Pfam" id="PF26335">
    <property type="entry name" value="ARB_00930_C"/>
    <property type="match status" value="1"/>
</dbReference>
<dbReference type="Proteomes" id="UP000054771">
    <property type="component" value="Unassembled WGS sequence"/>
</dbReference>
<dbReference type="AlphaFoldDB" id="A0A0U5G4M2"/>
<sequence length="620" mass="66741">MEDFSSSDGMINLSAISTYTMRVHTSLALASVCLPGAFANFLAPTYPPPKDISSSESAVAASWKNLTTKLERSLHSRSNSTLSAFKDLTFSIGLFSPHDSRATDLQYHYTSHEVRNATNGTNRVDADSIYRVASVSKLITVLAGLVELEPADWERPLSELSPALAESLRESSGTLDPVYDTQWDAITPSVLAAHLAGVSHYGQVWTEDILLSYAVGLATNDTNPAYDPATYGLPYVDLTDPSNLSRCSNLEGTCTPEEYTQGVAHNPPIFLPWSSPAYSNNGLTLLGIAIANLTGKSLQEVYQDAIFDPLDMSSSYSSIPPDSESSRFVVAGDPATSWGVDNGLSTPSGGIFSTLNDLNKFGIGVLNSTLLSPLQTRRWMKPLVHGASLHYSSGAPWEIYRYTEPRSGIVTDIYTKLGDSGYYGSISAFLPDFDVGFSVIAASSKTSRSSLTLALIQEIVDTILPALNVQAASELEDKYAGTYTSTDPNLNSTITFASAKTPAVPGLVITNFISNGTDLSPLLPALLGGAEKKPYRLRPAIVTPERIAFRAATPPTAAPSRPGDNSKLFTGLYDVNDWLTLDTQTYANRAFGEFVFALDSEGRVTGVEPVAWRVRLEKEG</sequence>
<dbReference type="STRING" id="454130.A0A0U5G4M2"/>
<evidence type="ECO:0000259" key="3">
    <source>
        <dbReference type="Pfam" id="PF26335"/>
    </source>
</evidence>
<dbReference type="Gene3D" id="3.40.710.10">
    <property type="entry name" value="DD-peptidase/beta-lactamase superfamily"/>
    <property type="match status" value="1"/>
</dbReference>
<dbReference type="InterPro" id="IPR051478">
    <property type="entry name" value="Beta-lactamase-like_AB/R"/>
</dbReference>
<feature type="domain" description="Beta-lactamase-like ARB-00930-like C-terminal" evidence="3">
    <location>
        <begin position="471"/>
        <end position="619"/>
    </location>
</feature>
<proteinExistence type="inferred from homology"/>
<dbReference type="OrthoDB" id="10250282at2759"/>
<evidence type="ECO:0000313" key="4">
    <source>
        <dbReference type="EMBL" id="CEL07026.1"/>
    </source>
</evidence>
<dbReference type="EMBL" id="CDMC01000008">
    <property type="protein sequence ID" value="CEL07026.1"/>
    <property type="molecule type" value="Genomic_DNA"/>
</dbReference>
<dbReference type="InterPro" id="IPR012338">
    <property type="entry name" value="Beta-lactam/transpept-like"/>
</dbReference>
<gene>
    <name evidence="4" type="ORF">ASPCAL10192</name>
</gene>
<comment type="similarity">
    <text evidence="1">Belongs to the beta-lactamase family.</text>
</comment>
<dbReference type="InterPro" id="IPR058664">
    <property type="entry name" value="ARB_00930-like_C"/>
</dbReference>
<evidence type="ECO:0000256" key="1">
    <source>
        <dbReference type="ARBA" id="ARBA00038473"/>
    </source>
</evidence>
<dbReference type="InterPro" id="IPR001466">
    <property type="entry name" value="Beta-lactam-related"/>
</dbReference>
<name>A0A0U5G4M2_ASPCI</name>
<evidence type="ECO:0000259" key="2">
    <source>
        <dbReference type="Pfam" id="PF00144"/>
    </source>
</evidence>
<reference evidence="5" key="1">
    <citation type="journal article" date="2016" name="Genome Announc.">
        <title>Draft genome sequences of fungus Aspergillus calidoustus.</title>
        <authorList>
            <person name="Horn F."/>
            <person name="Linde J."/>
            <person name="Mattern D.J."/>
            <person name="Walther G."/>
            <person name="Guthke R."/>
            <person name="Scherlach K."/>
            <person name="Martin K."/>
            <person name="Brakhage A.A."/>
            <person name="Petzke L."/>
            <person name="Valiante V."/>
        </authorList>
    </citation>
    <scope>NUCLEOTIDE SEQUENCE [LARGE SCALE GENOMIC DNA]</scope>
    <source>
        <strain evidence="5">SF006504</strain>
    </source>
</reference>
<dbReference type="PANTHER" id="PTHR22935">
    <property type="entry name" value="PENICILLIN-BINDING PROTEIN"/>
    <property type="match status" value="1"/>
</dbReference>
<accession>A0A0U5G4M2</accession>